<accession>A0A9P9JNG1</accession>
<protein>
    <recommendedName>
        <fullName evidence="7">Peptidase S8/S53 domain-containing protein</fullName>
    </recommendedName>
</protein>
<dbReference type="Pfam" id="PF00082">
    <property type="entry name" value="Peptidase_S8"/>
    <property type="match status" value="1"/>
</dbReference>
<dbReference type="InterPro" id="IPR036852">
    <property type="entry name" value="Peptidase_S8/S53_dom_sf"/>
</dbReference>
<dbReference type="Proteomes" id="UP000720189">
    <property type="component" value="Unassembled WGS sequence"/>
</dbReference>
<feature type="region of interest" description="Disordered" evidence="6">
    <location>
        <begin position="515"/>
        <end position="564"/>
    </location>
</feature>
<reference evidence="8" key="1">
    <citation type="journal article" date="2021" name="Nat. Commun.">
        <title>Genetic determinants of endophytism in the Arabidopsis root mycobiome.</title>
        <authorList>
            <person name="Mesny F."/>
            <person name="Miyauchi S."/>
            <person name="Thiergart T."/>
            <person name="Pickel B."/>
            <person name="Atanasova L."/>
            <person name="Karlsson M."/>
            <person name="Huettel B."/>
            <person name="Barry K.W."/>
            <person name="Haridas S."/>
            <person name="Chen C."/>
            <person name="Bauer D."/>
            <person name="Andreopoulos W."/>
            <person name="Pangilinan J."/>
            <person name="LaButti K."/>
            <person name="Riley R."/>
            <person name="Lipzen A."/>
            <person name="Clum A."/>
            <person name="Drula E."/>
            <person name="Henrissat B."/>
            <person name="Kohler A."/>
            <person name="Grigoriev I.V."/>
            <person name="Martin F.M."/>
            <person name="Hacquard S."/>
        </authorList>
    </citation>
    <scope>NUCLEOTIDE SEQUENCE</scope>
    <source>
        <strain evidence="8">MPI-CAGE-AT-0023</strain>
    </source>
</reference>
<dbReference type="GeneID" id="70223978"/>
<keyword evidence="9" id="KW-1185">Reference proteome</keyword>
<organism evidence="8 9">
    <name type="scientific">Fusarium redolens</name>
    <dbReference type="NCBI Taxonomy" id="48865"/>
    <lineage>
        <taxon>Eukaryota</taxon>
        <taxon>Fungi</taxon>
        <taxon>Dikarya</taxon>
        <taxon>Ascomycota</taxon>
        <taxon>Pezizomycotina</taxon>
        <taxon>Sordariomycetes</taxon>
        <taxon>Hypocreomycetidae</taxon>
        <taxon>Hypocreales</taxon>
        <taxon>Nectriaceae</taxon>
        <taxon>Fusarium</taxon>
        <taxon>Fusarium redolens species complex</taxon>
    </lineage>
</organism>
<evidence type="ECO:0000256" key="4">
    <source>
        <dbReference type="ARBA" id="ARBA00022825"/>
    </source>
</evidence>
<evidence type="ECO:0000313" key="9">
    <source>
        <dbReference type="Proteomes" id="UP000720189"/>
    </source>
</evidence>
<dbReference type="Gene3D" id="1.25.40.20">
    <property type="entry name" value="Ankyrin repeat-containing domain"/>
    <property type="match status" value="1"/>
</dbReference>
<dbReference type="PROSITE" id="PS00136">
    <property type="entry name" value="SUBTILASE_ASP"/>
    <property type="match status" value="1"/>
</dbReference>
<dbReference type="Pfam" id="PF00023">
    <property type="entry name" value="Ank"/>
    <property type="match status" value="1"/>
</dbReference>
<dbReference type="EMBL" id="JAGMUX010000020">
    <property type="protein sequence ID" value="KAH7231597.1"/>
    <property type="molecule type" value="Genomic_DNA"/>
</dbReference>
<dbReference type="CDD" id="cd07491">
    <property type="entry name" value="Peptidases_S8_7"/>
    <property type="match status" value="1"/>
</dbReference>
<comment type="similarity">
    <text evidence="1 5">Belongs to the peptidase S8 family.</text>
</comment>
<dbReference type="OrthoDB" id="5093543at2759"/>
<dbReference type="AlphaFoldDB" id="A0A9P9JNG1"/>
<feature type="active site" description="Charge relay system" evidence="5">
    <location>
        <position position="663"/>
    </location>
</feature>
<sequence>MSRPTSPQLVSIARCETPPNAILSNEPPHCFKEVLRKATKIEENNVAGNSQNKKKDPNALKKLVAQNKDELLTTVSLQKQNFLHFLASKPAFDMSTSEGFAVQKLVARMLLQPDGLELLLAIDNNDNTPLHTAVQYSNHNFLSAVSGPPSQAQTVEQVRRTIERGKDQWARCRSRSTFLHEALASRTLLYNEKLVLALIALAPSAMLRAKDVHGQTPLHLAVEYSMCTAQRIAVVKALIARKPSVLEMTDNKKRSVYQYHVLSKPESQNDAASSTISGDLDIAETAKEIKDELILASMRTMSCQVAQRCLHAPKEKEKELWFDYMPARSTDMTYEEFKKRWSDYDFEATLKYVSIANIKFKRDKSVSQVTKQNRDDATHIIRWLLTHKKVKRILNVTVDDMGSNYHSNESIEKALKGAKVEILDWKRPDLCPATIFKIGSNLRELHLHWGGNNAILRAWSEAEGLPMLAQYGNLERIFIIRPKNSPDLSSRRSEQEKQFNDRLWSNWKLAVSERPATPSKSLPDSTLVASTQSEGGKSSQDESRTLVNQSQVLEPHQRAKTSVKPPKIYHIDEEASVESTIGGNGHTGEKDQHRWIQCMEDFTKAFLQIKQPSDSSSVQVALIDDGVDTTNRLLQGKTYYGRSFAFNDSGKRNYPYWMSDSDHGTIMASFIRKLCPTANIYIIKVATRQGRQNSNRLTIDVPSAVEAINHAVDRGAKIISMSWSVKRPADEGLRQRFNNAVQRAVDHNTIMLCASSDQGERGNDETYPHDANRANIIRIGAATATGNNAEYVNKNNIDFLFPGHEIFLKGSKPETELGDVHKGSSVATAIASGLAALILECIRISYVWMSKPENCGSMEMIIDKHFEGMDSKAMKAVFKGISMSESRYIWVWETFTASICEKIIDGGSDDKYAAVANLANLLLKNGL</sequence>
<dbReference type="Gene3D" id="3.40.50.200">
    <property type="entry name" value="Peptidase S8/S53 domain"/>
    <property type="match status" value="1"/>
</dbReference>
<dbReference type="InterPro" id="IPR000209">
    <property type="entry name" value="Peptidase_S8/S53_dom"/>
</dbReference>
<dbReference type="InterPro" id="IPR023827">
    <property type="entry name" value="Peptidase_S8_Asp-AS"/>
</dbReference>
<dbReference type="InterPro" id="IPR036770">
    <property type="entry name" value="Ankyrin_rpt-contain_sf"/>
</dbReference>
<evidence type="ECO:0000313" key="8">
    <source>
        <dbReference type="EMBL" id="KAH7231597.1"/>
    </source>
</evidence>
<feature type="active site" description="Charge relay system" evidence="5">
    <location>
        <position position="825"/>
    </location>
</feature>
<gene>
    <name evidence="8" type="ORF">BKA55DRAFT_581100</name>
</gene>
<feature type="active site" description="Charge relay system" evidence="5">
    <location>
        <position position="624"/>
    </location>
</feature>
<evidence type="ECO:0000259" key="7">
    <source>
        <dbReference type="Pfam" id="PF00082"/>
    </source>
</evidence>
<evidence type="ECO:0000256" key="6">
    <source>
        <dbReference type="SAM" id="MobiDB-lite"/>
    </source>
</evidence>
<dbReference type="SUPFAM" id="SSF48403">
    <property type="entry name" value="Ankyrin repeat"/>
    <property type="match status" value="1"/>
</dbReference>
<dbReference type="InterPro" id="IPR050131">
    <property type="entry name" value="Peptidase_S8_subtilisin-like"/>
</dbReference>
<dbReference type="GO" id="GO:0006508">
    <property type="term" value="P:proteolysis"/>
    <property type="evidence" value="ECO:0007669"/>
    <property type="project" value="UniProtKB-KW"/>
</dbReference>
<comment type="caution">
    <text evidence="8">The sequence shown here is derived from an EMBL/GenBank/DDBJ whole genome shotgun (WGS) entry which is preliminary data.</text>
</comment>
<evidence type="ECO:0000256" key="3">
    <source>
        <dbReference type="ARBA" id="ARBA00022801"/>
    </source>
</evidence>
<dbReference type="SMART" id="SM00248">
    <property type="entry name" value="ANK"/>
    <property type="match status" value="2"/>
</dbReference>
<dbReference type="GO" id="GO:0004252">
    <property type="term" value="F:serine-type endopeptidase activity"/>
    <property type="evidence" value="ECO:0007669"/>
    <property type="project" value="UniProtKB-UniRule"/>
</dbReference>
<keyword evidence="3 5" id="KW-0378">Hydrolase</keyword>
<dbReference type="RefSeq" id="XP_046043534.1">
    <property type="nucleotide sequence ID" value="XM_046194024.1"/>
</dbReference>
<dbReference type="SUPFAM" id="SSF52743">
    <property type="entry name" value="Subtilisin-like"/>
    <property type="match status" value="1"/>
</dbReference>
<evidence type="ECO:0000256" key="2">
    <source>
        <dbReference type="ARBA" id="ARBA00022670"/>
    </source>
</evidence>
<dbReference type="PROSITE" id="PS51892">
    <property type="entry name" value="SUBTILASE"/>
    <property type="match status" value="1"/>
</dbReference>
<evidence type="ECO:0000256" key="1">
    <source>
        <dbReference type="ARBA" id="ARBA00011073"/>
    </source>
</evidence>
<keyword evidence="4 5" id="KW-0720">Serine protease</keyword>
<dbReference type="PRINTS" id="PR00723">
    <property type="entry name" value="SUBTILISIN"/>
</dbReference>
<feature type="compositionally biased region" description="Polar residues" evidence="6">
    <location>
        <begin position="518"/>
        <end position="538"/>
    </location>
</feature>
<dbReference type="PANTHER" id="PTHR43806">
    <property type="entry name" value="PEPTIDASE S8"/>
    <property type="match status" value="1"/>
</dbReference>
<evidence type="ECO:0000256" key="5">
    <source>
        <dbReference type="PROSITE-ProRule" id="PRU01240"/>
    </source>
</evidence>
<dbReference type="InterPro" id="IPR002110">
    <property type="entry name" value="Ankyrin_rpt"/>
</dbReference>
<keyword evidence="2 5" id="KW-0645">Protease</keyword>
<dbReference type="PANTHER" id="PTHR43806:SF58">
    <property type="entry name" value="ALKALINE PROTEASE 1-RELATED"/>
    <property type="match status" value="1"/>
</dbReference>
<dbReference type="InterPro" id="IPR015500">
    <property type="entry name" value="Peptidase_S8_subtilisin-rel"/>
</dbReference>
<proteinExistence type="inferred from homology"/>
<name>A0A9P9JNG1_FUSRE</name>
<feature type="domain" description="Peptidase S8/S53" evidence="7">
    <location>
        <begin position="617"/>
        <end position="840"/>
    </location>
</feature>